<feature type="compositionally biased region" description="Polar residues" evidence="1">
    <location>
        <begin position="1"/>
        <end position="25"/>
    </location>
</feature>
<keyword evidence="3" id="KW-1185">Reference proteome</keyword>
<feature type="compositionally biased region" description="Polar residues" evidence="1">
    <location>
        <begin position="150"/>
        <end position="160"/>
    </location>
</feature>
<feature type="compositionally biased region" description="Low complexity" evidence="1">
    <location>
        <begin position="106"/>
        <end position="116"/>
    </location>
</feature>
<reference evidence="2 3" key="1">
    <citation type="submission" date="2017-07" db="EMBL/GenBank/DDBJ databases">
        <authorList>
            <person name="Talla V."/>
            <person name="Backstrom N."/>
        </authorList>
    </citation>
    <scope>NUCLEOTIDE SEQUENCE [LARGE SCALE GENOMIC DNA]</scope>
</reference>
<feature type="compositionally biased region" description="Low complexity" evidence="1">
    <location>
        <begin position="27"/>
        <end position="48"/>
    </location>
</feature>
<feature type="compositionally biased region" description="Low complexity" evidence="1">
    <location>
        <begin position="60"/>
        <end position="78"/>
    </location>
</feature>
<dbReference type="Proteomes" id="UP000324832">
    <property type="component" value="Unassembled WGS sequence"/>
</dbReference>
<name>A0A5E4QZS8_9NEOP</name>
<proteinExistence type="predicted"/>
<gene>
    <name evidence="2" type="ORF">LSINAPIS_LOCUS13516</name>
</gene>
<sequence>SASKYPSSIGLSGAGSSWPFSNSGSKYPASTGLSGSSSGSKYPASTGLSGSGSGSKYPASTGLSGSSSGSKYPASIGLSGSGSGRSKYPASTGLSGSNSGSKYPISTGTSGSSHGSKYYPPSSTGLAGSGTGNGASSYRHSSHTSHSNKHYSNNMGASHNPTGPTYVNNYYGSNYHVPSYYTMPQHVYITEYRSSGSRYGDLLTGLTLYNLGRSHSHYHEHYYYDDYYRRRYDTPGYVQSHQNSYKPKDEAHCLLRIKEYNNEETLKIPCEIVSTFTDGSKQLPKESIKVDKIICYNTTTTNKTSDSSSSSSTVSPTVITGPTTTAIPIVTVSTKALNQSETLSVLPLNLNVSDNNTYTQSNATTTELTNIAINTTSTPLIQNVTKGNFESTPTGNISTSTEISSTTDANINTKMTDSTSTKNDTSSAIISVFTISTPLNISYTSTTAMPTTTSEPKSNTSNVTTITTVLNSTCVTESVLKDPLALTGPPPNPNAMKCEVEILTRDHRLKTKVDCGTLMEYSKMPEPKREPTSNIPSREKLKSWLSSPPWWMSLFIAV</sequence>
<evidence type="ECO:0000313" key="3">
    <source>
        <dbReference type="Proteomes" id="UP000324832"/>
    </source>
</evidence>
<evidence type="ECO:0000256" key="1">
    <source>
        <dbReference type="SAM" id="MobiDB-lite"/>
    </source>
</evidence>
<dbReference type="AlphaFoldDB" id="A0A5E4QZS8"/>
<protein>
    <submittedName>
        <fullName evidence="2">Uncharacterized protein</fullName>
    </submittedName>
</protein>
<feature type="non-terminal residue" evidence="2">
    <location>
        <position position="1"/>
    </location>
</feature>
<feature type="compositionally biased region" description="Polar residues" evidence="1">
    <location>
        <begin position="92"/>
        <end position="101"/>
    </location>
</feature>
<accession>A0A5E4QZS8</accession>
<feature type="compositionally biased region" description="Basic residues" evidence="1">
    <location>
        <begin position="140"/>
        <end position="149"/>
    </location>
</feature>
<organism evidence="2 3">
    <name type="scientific">Leptidea sinapis</name>
    <dbReference type="NCBI Taxonomy" id="189913"/>
    <lineage>
        <taxon>Eukaryota</taxon>
        <taxon>Metazoa</taxon>
        <taxon>Ecdysozoa</taxon>
        <taxon>Arthropoda</taxon>
        <taxon>Hexapoda</taxon>
        <taxon>Insecta</taxon>
        <taxon>Pterygota</taxon>
        <taxon>Neoptera</taxon>
        <taxon>Endopterygota</taxon>
        <taxon>Lepidoptera</taxon>
        <taxon>Glossata</taxon>
        <taxon>Ditrysia</taxon>
        <taxon>Papilionoidea</taxon>
        <taxon>Pieridae</taxon>
        <taxon>Dismorphiinae</taxon>
        <taxon>Leptidea</taxon>
    </lineage>
</organism>
<dbReference type="EMBL" id="FZQP02006781">
    <property type="protein sequence ID" value="VVD03540.1"/>
    <property type="molecule type" value="Genomic_DNA"/>
</dbReference>
<feature type="region of interest" description="Disordered" evidence="1">
    <location>
        <begin position="1"/>
        <end position="160"/>
    </location>
</feature>
<evidence type="ECO:0000313" key="2">
    <source>
        <dbReference type="EMBL" id="VVD03540.1"/>
    </source>
</evidence>
<feature type="non-terminal residue" evidence="2">
    <location>
        <position position="558"/>
    </location>
</feature>